<sequence>MWHGLSMIWLAFAVSLDSFGAGNTYGMRKIRIPFLSTVIIACCSGGVIFGSMKAGGWLAGWLSPGIASMIGALILIVLGCWTLYQGFINANHPEPLPGEAAVSKHKGTNGIKVWTFELKTIGLVIQILKTPMAADMDRSGSISPIEAVLLGAALSLDAFGAGLAAVMIGLPPASVALLIAGMSALFLRLGMWMGFRCVNKIRSPILHYLPGIFLVLLGLMRFF</sequence>
<name>A0A7W1WUU5_9BACL</name>
<dbReference type="PANTHER" id="PTHR35529">
    <property type="entry name" value="MANGANESE EFFLUX PUMP MNTP-RELATED"/>
    <property type="match status" value="1"/>
</dbReference>
<protein>
    <submittedName>
        <fullName evidence="6">Sporulation membrane protein YtaF</fullName>
    </submittedName>
</protein>
<feature type="transmembrane region" description="Helical" evidence="5">
    <location>
        <begin position="147"/>
        <end position="168"/>
    </location>
</feature>
<evidence type="ECO:0000256" key="2">
    <source>
        <dbReference type="ARBA" id="ARBA00022692"/>
    </source>
</evidence>
<dbReference type="PANTHER" id="PTHR35529:SF2">
    <property type="entry name" value="SPORULATION PROTEIN YTAF-RELATED"/>
    <property type="match status" value="1"/>
</dbReference>
<evidence type="ECO:0000313" key="7">
    <source>
        <dbReference type="Proteomes" id="UP000535491"/>
    </source>
</evidence>
<evidence type="ECO:0000313" key="6">
    <source>
        <dbReference type="EMBL" id="MBA4496463.1"/>
    </source>
</evidence>
<feature type="transmembrane region" description="Helical" evidence="5">
    <location>
        <begin position="174"/>
        <end position="193"/>
    </location>
</feature>
<keyword evidence="1" id="KW-1003">Cell membrane</keyword>
<dbReference type="InterPro" id="IPR003810">
    <property type="entry name" value="Mntp/YtaF"/>
</dbReference>
<feature type="transmembrane region" description="Helical" evidence="5">
    <location>
        <begin position="6"/>
        <end position="25"/>
    </location>
</feature>
<keyword evidence="7" id="KW-1185">Reference proteome</keyword>
<keyword evidence="2 5" id="KW-0812">Transmembrane</keyword>
<dbReference type="NCBIfam" id="TIGR02840">
    <property type="entry name" value="spore_YtaF"/>
    <property type="match status" value="1"/>
</dbReference>
<evidence type="ECO:0000256" key="4">
    <source>
        <dbReference type="ARBA" id="ARBA00023136"/>
    </source>
</evidence>
<dbReference type="AlphaFoldDB" id="A0A7W1WUU5"/>
<evidence type="ECO:0000256" key="3">
    <source>
        <dbReference type="ARBA" id="ARBA00022989"/>
    </source>
</evidence>
<accession>A0A7W1WUU5</accession>
<reference evidence="6 7" key="1">
    <citation type="submission" date="2020-07" db="EMBL/GenBank/DDBJ databases">
        <authorList>
            <person name="Feng H."/>
        </authorList>
    </citation>
    <scope>NUCLEOTIDE SEQUENCE [LARGE SCALE GENOMIC DNA]</scope>
    <source>
        <strain evidence="7">s-10</strain>
    </source>
</reference>
<gene>
    <name evidence="6" type="primary">ytaF</name>
    <name evidence="6" type="ORF">H1191_19585</name>
</gene>
<dbReference type="RefSeq" id="WP_181754912.1">
    <property type="nucleotide sequence ID" value="NZ_JACEIQ010000036.1"/>
</dbReference>
<evidence type="ECO:0000256" key="5">
    <source>
        <dbReference type="SAM" id="Phobius"/>
    </source>
</evidence>
<feature type="transmembrane region" description="Helical" evidence="5">
    <location>
        <begin position="205"/>
        <end position="222"/>
    </location>
</feature>
<feature type="transmembrane region" description="Helical" evidence="5">
    <location>
        <begin position="32"/>
        <end position="52"/>
    </location>
</feature>
<evidence type="ECO:0000256" key="1">
    <source>
        <dbReference type="ARBA" id="ARBA00022475"/>
    </source>
</evidence>
<dbReference type="InterPro" id="IPR014205">
    <property type="entry name" value="Spore_YtaF"/>
</dbReference>
<proteinExistence type="predicted"/>
<feature type="transmembrane region" description="Helical" evidence="5">
    <location>
        <begin position="58"/>
        <end position="84"/>
    </location>
</feature>
<organism evidence="6 7">
    <name type="scientific">Paenactinomyces guangxiensis</name>
    <dbReference type="NCBI Taxonomy" id="1490290"/>
    <lineage>
        <taxon>Bacteria</taxon>
        <taxon>Bacillati</taxon>
        <taxon>Bacillota</taxon>
        <taxon>Bacilli</taxon>
        <taxon>Bacillales</taxon>
        <taxon>Thermoactinomycetaceae</taxon>
        <taxon>Paenactinomyces</taxon>
    </lineage>
</organism>
<keyword evidence="4 5" id="KW-0472">Membrane</keyword>
<dbReference type="Pfam" id="PF02659">
    <property type="entry name" value="Mntp"/>
    <property type="match status" value="2"/>
</dbReference>
<dbReference type="EMBL" id="JACEIQ010000036">
    <property type="protein sequence ID" value="MBA4496463.1"/>
    <property type="molecule type" value="Genomic_DNA"/>
</dbReference>
<comment type="caution">
    <text evidence="6">The sequence shown here is derived from an EMBL/GenBank/DDBJ whole genome shotgun (WGS) entry which is preliminary data.</text>
</comment>
<keyword evidence="3 5" id="KW-1133">Transmembrane helix</keyword>
<dbReference type="Proteomes" id="UP000535491">
    <property type="component" value="Unassembled WGS sequence"/>
</dbReference>